<organism evidence="1 2">
    <name type="scientific">Iningainema tapete BLCC-T55</name>
    <dbReference type="NCBI Taxonomy" id="2748662"/>
    <lineage>
        <taxon>Bacteria</taxon>
        <taxon>Bacillati</taxon>
        <taxon>Cyanobacteriota</taxon>
        <taxon>Cyanophyceae</taxon>
        <taxon>Nostocales</taxon>
        <taxon>Scytonemataceae</taxon>
        <taxon>Iningainema tapete</taxon>
    </lineage>
</organism>
<gene>
    <name evidence="1" type="ORF">ICL16_03065</name>
</gene>
<keyword evidence="2" id="KW-1185">Reference proteome</keyword>
<evidence type="ECO:0000313" key="1">
    <source>
        <dbReference type="EMBL" id="MBD2771127.1"/>
    </source>
</evidence>
<dbReference type="Proteomes" id="UP000629098">
    <property type="component" value="Unassembled WGS sequence"/>
</dbReference>
<evidence type="ECO:0000313" key="2">
    <source>
        <dbReference type="Proteomes" id="UP000629098"/>
    </source>
</evidence>
<sequence length="61" mass="6738">MTKYVVATPTGFIAKEGEKTTLNINEATLTQSEVEQKTEGLTNYKVIEVNSNDGLQAEFNK</sequence>
<protein>
    <submittedName>
        <fullName evidence="1">Uncharacterized protein</fullName>
    </submittedName>
</protein>
<name>A0A8J6XIZ8_9CYAN</name>
<comment type="caution">
    <text evidence="1">The sequence shown here is derived from an EMBL/GenBank/DDBJ whole genome shotgun (WGS) entry which is preliminary data.</text>
</comment>
<accession>A0A8J6XIZ8</accession>
<dbReference type="EMBL" id="JACXAE010000013">
    <property type="protein sequence ID" value="MBD2771127.1"/>
    <property type="molecule type" value="Genomic_DNA"/>
</dbReference>
<dbReference type="RefSeq" id="WP_190825420.1">
    <property type="nucleotide sequence ID" value="NZ_CAWPPI010000013.1"/>
</dbReference>
<reference evidence="1" key="1">
    <citation type="submission" date="2020-09" db="EMBL/GenBank/DDBJ databases">
        <title>Iningainema tapete sp. nov. (Scytonemataceae, Cyanobacteria) from greenhouses in central Florida (USA) produces two types of nodularin with biosynthetic potential for microcystin-LR and anabaenopeptins.</title>
        <authorList>
            <person name="Berthold D.E."/>
            <person name="Lefler F.W."/>
            <person name="Huang I.-S."/>
            <person name="Abdulla H."/>
            <person name="Zimba P.V."/>
            <person name="Laughinghouse H.D. IV."/>
        </authorList>
    </citation>
    <scope>NUCLEOTIDE SEQUENCE</scope>
    <source>
        <strain evidence="1">BLCCT55</strain>
    </source>
</reference>
<dbReference type="AlphaFoldDB" id="A0A8J6XIZ8"/>
<proteinExistence type="predicted"/>